<feature type="non-terminal residue" evidence="3">
    <location>
        <position position="113"/>
    </location>
</feature>
<keyword evidence="2" id="KW-0732">Signal</keyword>
<protein>
    <submittedName>
        <fullName evidence="3">Uncharacterized protein</fullName>
    </submittedName>
</protein>
<keyword evidence="1" id="KW-0812">Transmembrane</keyword>
<feature type="chain" id="PRO_5040226221" evidence="2">
    <location>
        <begin position="26"/>
        <end position="113"/>
    </location>
</feature>
<dbReference type="OrthoDB" id="102260at2759"/>
<accession>A0A9P6SS33</accession>
<reference evidence="3" key="1">
    <citation type="journal article" date="2020" name="Fungal Divers.">
        <title>Resolving the Mortierellaceae phylogeny through synthesis of multi-gene phylogenetics and phylogenomics.</title>
        <authorList>
            <person name="Vandepol N."/>
            <person name="Liber J."/>
            <person name="Desiro A."/>
            <person name="Na H."/>
            <person name="Kennedy M."/>
            <person name="Barry K."/>
            <person name="Grigoriev I.V."/>
            <person name="Miller A.N."/>
            <person name="O'Donnell K."/>
            <person name="Stajich J.E."/>
            <person name="Bonito G."/>
        </authorList>
    </citation>
    <scope>NUCLEOTIDE SEQUENCE</scope>
    <source>
        <strain evidence="3">MES-2147</strain>
    </source>
</reference>
<dbReference type="EMBL" id="JAAAHW010001383">
    <property type="protein sequence ID" value="KAF9995290.1"/>
    <property type="molecule type" value="Genomic_DNA"/>
</dbReference>
<name>A0A9P6SS33_9FUNG</name>
<keyword evidence="1" id="KW-1133">Transmembrane helix</keyword>
<feature type="signal peptide" evidence="2">
    <location>
        <begin position="1"/>
        <end position="25"/>
    </location>
</feature>
<comment type="caution">
    <text evidence="3">The sequence shown here is derived from an EMBL/GenBank/DDBJ whole genome shotgun (WGS) entry which is preliminary data.</text>
</comment>
<dbReference type="Proteomes" id="UP000749646">
    <property type="component" value="Unassembled WGS sequence"/>
</dbReference>
<sequence>MSTLALRVYFLALHFIFINLPIISAAPISKRLDINEETLNQLRDNITKITIQGGIAGGVLISFGLFLCFFGAFKNRYKGFTIFVIGFYFFANFAYVGMVNGGVTSPTWLLAIS</sequence>
<dbReference type="AlphaFoldDB" id="A0A9P6SS33"/>
<organism evidence="3 4">
    <name type="scientific">Modicella reniformis</name>
    <dbReference type="NCBI Taxonomy" id="1440133"/>
    <lineage>
        <taxon>Eukaryota</taxon>
        <taxon>Fungi</taxon>
        <taxon>Fungi incertae sedis</taxon>
        <taxon>Mucoromycota</taxon>
        <taxon>Mortierellomycotina</taxon>
        <taxon>Mortierellomycetes</taxon>
        <taxon>Mortierellales</taxon>
        <taxon>Mortierellaceae</taxon>
        <taxon>Modicella</taxon>
    </lineage>
</organism>
<evidence type="ECO:0000313" key="4">
    <source>
        <dbReference type="Proteomes" id="UP000749646"/>
    </source>
</evidence>
<proteinExistence type="predicted"/>
<keyword evidence="4" id="KW-1185">Reference proteome</keyword>
<evidence type="ECO:0000313" key="3">
    <source>
        <dbReference type="EMBL" id="KAF9995290.1"/>
    </source>
</evidence>
<feature type="transmembrane region" description="Helical" evidence="1">
    <location>
        <begin position="49"/>
        <end position="73"/>
    </location>
</feature>
<feature type="transmembrane region" description="Helical" evidence="1">
    <location>
        <begin position="80"/>
        <end position="98"/>
    </location>
</feature>
<gene>
    <name evidence="3" type="ORF">BGZ65_009067</name>
</gene>
<evidence type="ECO:0000256" key="2">
    <source>
        <dbReference type="SAM" id="SignalP"/>
    </source>
</evidence>
<evidence type="ECO:0000256" key="1">
    <source>
        <dbReference type="SAM" id="Phobius"/>
    </source>
</evidence>
<keyword evidence="1" id="KW-0472">Membrane</keyword>